<comment type="caution">
    <text evidence="2">The sequence shown here is derived from an EMBL/GenBank/DDBJ whole genome shotgun (WGS) entry which is preliminary data.</text>
</comment>
<evidence type="ECO:0000313" key="3">
    <source>
        <dbReference type="Proteomes" id="UP000712281"/>
    </source>
</evidence>
<evidence type="ECO:0000256" key="1">
    <source>
        <dbReference type="SAM" id="MobiDB-lite"/>
    </source>
</evidence>
<organism evidence="2 3">
    <name type="scientific">Brassica cretica</name>
    <name type="common">Mustard</name>
    <dbReference type="NCBI Taxonomy" id="69181"/>
    <lineage>
        <taxon>Eukaryota</taxon>
        <taxon>Viridiplantae</taxon>
        <taxon>Streptophyta</taxon>
        <taxon>Embryophyta</taxon>
        <taxon>Tracheophyta</taxon>
        <taxon>Spermatophyta</taxon>
        <taxon>Magnoliopsida</taxon>
        <taxon>eudicotyledons</taxon>
        <taxon>Gunneridae</taxon>
        <taxon>Pentapetalae</taxon>
        <taxon>rosids</taxon>
        <taxon>malvids</taxon>
        <taxon>Brassicales</taxon>
        <taxon>Brassicaceae</taxon>
        <taxon>Brassiceae</taxon>
        <taxon>Brassica</taxon>
    </lineage>
</organism>
<evidence type="ECO:0000313" key="2">
    <source>
        <dbReference type="EMBL" id="KAF2599847.1"/>
    </source>
</evidence>
<feature type="compositionally biased region" description="Low complexity" evidence="1">
    <location>
        <begin position="31"/>
        <end position="41"/>
    </location>
</feature>
<accession>A0A8S9L1G2</accession>
<dbReference type="AlphaFoldDB" id="A0A8S9L1G2"/>
<name>A0A8S9L1G2_BRACR</name>
<proteinExistence type="predicted"/>
<feature type="region of interest" description="Disordered" evidence="1">
    <location>
        <begin position="31"/>
        <end position="50"/>
    </location>
</feature>
<dbReference type="Proteomes" id="UP000712281">
    <property type="component" value="Unassembled WGS sequence"/>
</dbReference>
<protein>
    <submittedName>
        <fullName evidence="2">Uncharacterized protein</fullName>
    </submittedName>
</protein>
<dbReference type="EMBL" id="QGKW02000717">
    <property type="protein sequence ID" value="KAF2599847.1"/>
    <property type="molecule type" value="Genomic_DNA"/>
</dbReference>
<gene>
    <name evidence="2" type="ORF">F2Q68_00011347</name>
</gene>
<sequence>MYVSDLRSTTPSLETVNNLRQVLDGAWSFSSEFQSGSGLSSRQKGPATTF</sequence>
<reference evidence="2" key="1">
    <citation type="submission" date="2019-12" db="EMBL/GenBank/DDBJ databases">
        <title>Genome sequencing and annotation of Brassica cretica.</title>
        <authorList>
            <person name="Studholme D.J."/>
            <person name="Sarris P.F."/>
        </authorList>
    </citation>
    <scope>NUCLEOTIDE SEQUENCE</scope>
    <source>
        <strain evidence="2">PFS-001/15</strain>
        <tissue evidence="2">Leaf</tissue>
    </source>
</reference>